<dbReference type="EMBL" id="BTSY01000003">
    <property type="protein sequence ID" value="GMT19421.1"/>
    <property type="molecule type" value="Genomic_DNA"/>
</dbReference>
<evidence type="ECO:0000313" key="2">
    <source>
        <dbReference type="EMBL" id="GMT19421.1"/>
    </source>
</evidence>
<comment type="caution">
    <text evidence="2">The sequence shown here is derived from an EMBL/GenBank/DDBJ whole genome shotgun (WGS) entry which is preliminary data.</text>
</comment>
<accession>A0AAV5VJ54</accession>
<keyword evidence="3" id="KW-1185">Reference proteome</keyword>
<feature type="non-terminal residue" evidence="2">
    <location>
        <position position="1"/>
    </location>
</feature>
<feature type="compositionally biased region" description="Acidic residues" evidence="1">
    <location>
        <begin position="233"/>
        <end position="261"/>
    </location>
</feature>
<feature type="region of interest" description="Disordered" evidence="1">
    <location>
        <begin position="192"/>
        <end position="261"/>
    </location>
</feature>
<sequence length="261" mass="29395">LFQALSQSTVSASSSMSLLAIAGTIHTQTKECHVIHDRKSIYANMECPLLKVERDDDYPMPAMPIHCVMECVEKKGFEATRRLILRACDLTKFIHRSDVLSAGMFNIVASKINRKIARMTRSQISKLMAQPFPFIDFKVPGETDLVHERRAWRMRKNSTGSSSDSESSSESLDNLTIKDFVAEDLPTSFNGFESASESELDLSDEEDEEDDEESVMGDIIEYGEDVREIVREETEDDGSDLSEGEIDYESDVDEDEIIVVD</sequence>
<gene>
    <name evidence="2" type="ORF">PFISCL1PPCAC_10718</name>
</gene>
<proteinExistence type="predicted"/>
<dbReference type="Proteomes" id="UP001432322">
    <property type="component" value="Unassembled WGS sequence"/>
</dbReference>
<protein>
    <submittedName>
        <fullName evidence="2">Uncharacterized protein</fullName>
    </submittedName>
</protein>
<name>A0AAV5VJ54_9BILA</name>
<dbReference type="AlphaFoldDB" id="A0AAV5VJ54"/>
<organism evidence="2 3">
    <name type="scientific">Pristionchus fissidentatus</name>
    <dbReference type="NCBI Taxonomy" id="1538716"/>
    <lineage>
        <taxon>Eukaryota</taxon>
        <taxon>Metazoa</taxon>
        <taxon>Ecdysozoa</taxon>
        <taxon>Nematoda</taxon>
        <taxon>Chromadorea</taxon>
        <taxon>Rhabditida</taxon>
        <taxon>Rhabditina</taxon>
        <taxon>Diplogasteromorpha</taxon>
        <taxon>Diplogasteroidea</taxon>
        <taxon>Neodiplogasteridae</taxon>
        <taxon>Pristionchus</taxon>
    </lineage>
</organism>
<reference evidence="2" key="1">
    <citation type="submission" date="2023-10" db="EMBL/GenBank/DDBJ databases">
        <title>Genome assembly of Pristionchus species.</title>
        <authorList>
            <person name="Yoshida K."/>
            <person name="Sommer R.J."/>
        </authorList>
    </citation>
    <scope>NUCLEOTIDE SEQUENCE</scope>
    <source>
        <strain evidence="2">RS5133</strain>
    </source>
</reference>
<feature type="compositionally biased region" description="Acidic residues" evidence="1">
    <location>
        <begin position="196"/>
        <end position="215"/>
    </location>
</feature>
<evidence type="ECO:0000313" key="3">
    <source>
        <dbReference type="Proteomes" id="UP001432322"/>
    </source>
</evidence>
<evidence type="ECO:0000256" key="1">
    <source>
        <dbReference type="SAM" id="MobiDB-lite"/>
    </source>
</evidence>